<accession>A0ABQ5BC70</accession>
<dbReference type="Proteomes" id="UP001151760">
    <property type="component" value="Unassembled WGS sequence"/>
</dbReference>
<feature type="region of interest" description="Disordered" evidence="2">
    <location>
        <begin position="190"/>
        <end position="215"/>
    </location>
</feature>
<proteinExistence type="predicted"/>
<comment type="caution">
    <text evidence="3">The sequence shown here is derived from an EMBL/GenBank/DDBJ whole genome shotgun (WGS) entry which is preliminary data.</text>
</comment>
<name>A0ABQ5BC70_9ASTR</name>
<keyword evidence="4" id="KW-1185">Reference proteome</keyword>
<feature type="coiled-coil region" evidence="1">
    <location>
        <begin position="118"/>
        <end position="178"/>
    </location>
</feature>
<gene>
    <name evidence="3" type="ORF">Tco_0859248</name>
</gene>
<evidence type="ECO:0000256" key="2">
    <source>
        <dbReference type="SAM" id="MobiDB-lite"/>
    </source>
</evidence>
<organism evidence="3 4">
    <name type="scientific">Tanacetum coccineum</name>
    <dbReference type="NCBI Taxonomy" id="301880"/>
    <lineage>
        <taxon>Eukaryota</taxon>
        <taxon>Viridiplantae</taxon>
        <taxon>Streptophyta</taxon>
        <taxon>Embryophyta</taxon>
        <taxon>Tracheophyta</taxon>
        <taxon>Spermatophyta</taxon>
        <taxon>Magnoliopsida</taxon>
        <taxon>eudicotyledons</taxon>
        <taxon>Gunneridae</taxon>
        <taxon>Pentapetalae</taxon>
        <taxon>asterids</taxon>
        <taxon>campanulids</taxon>
        <taxon>Asterales</taxon>
        <taxon>Asteraceae</taxon>
        <taxon>Asteroideae</taxon>
        <taxon>Anthemideae</taxon>
        <taxon>Anthemidinae</taxon>
        <taxon>Tanacetum</taxon>
    </lineage>
</organism>
<sequence>MKAIFNEMETEVAKYSIDKKYFEIEKKELCLENDRLLEHIICQDVMDVKMENDRLMELLISQDLVHIAVNSIASINDYKSIEQSFLDEYEENLKFQTELDKKNDMIEKVVYNELPKRCSRLENRRISLEIKLQQSKESFQTNRPYHNQDAPEFKELIINDLQAQLKAKNVSIEKVKEHIMNIKGKNVVEGVSSSTKASGSKPRSNTKNDRITQTSSNNMKKNKVVDQPMIAKSSLNNMNRVSKTVYNANVTHSVLNANFELICATFHKCMFDAIHDLCVRDYLNDVNARVQSKSVKSRSTKSKKKKM</sequence>
<reference evidence="3" key="1">
    <citation type="journal article" date="2022" name="Int. J. Mol. Sci.">
        <title>Draft Genome of Tanacetum Coccineum: Genomic Comparison of Closely Related Tanacetum-Family Plants.</title>
        <authorList>
            <person name="Yamashiro T."/>
            <person name="Shiraishi A."/>
            <person name="Nakayama K."/>
            <person name="Satake H."/>
        </authorList>
    </citation>
    <scope>NUCLEOTIDE SEQUENCE</scope>
</reference>
<reference evidence="3" key="2">
    <citation type="submission" date="2022-01" db="EMBL/GenBank/DDBJ databases">
        <authorList>
            <person name="Yamashiro T."/>
            <person name="Shiraishi A."/>
            <person name="Satake H."/>
            <person name="Nakayama K."/>
        </authorList>
    </citation>
    <scope>NUCLEOTIDE SEQUENCE</scope>
</reference>
<evidence type="ECO:0000256" key="1">
    <source>
        <dbReference type="SAM" id="Coils"/>
    </source>
</evidence>
<dbReference type="EMBL" id="BQNB010013129">
    <property type="protein sequence ID" value="GJT12206.1"/>
    <property type="molecule type" value="Genomic_DNA"/>
</dbReference>
<evidence type="ECO:0000313" key="3">
    <source>
        <dbReference type="EMBL" id="GJT12206.1"/>
    </source>
</evidence>
<keyword evidence="1" id="KW-0175">Coiled coil</keyword>
<feature type="compositionally biased region" description="Polar residues" evidence="2">
    <location>
        <begin position="191"/>
        <end position="215"/>
    </location>
</feature>
<protein>
    <submittedName>
        <fullName evidence="3">Uncharacterized protein</fullName>
    </submittedName>
</protein>
<evidence type="ECO:0000313" key="4">
    <source>
        <dbReference type="Proteomes" id="UP001151760"/>
    </source>
</evidence>